<dbReference type="InterPro" id="IPR022812">
    <property type="entry name" value="Dynamin"/>
</dbReference>
<dbReference type="GO" id="GO:0000266">
    <property type="term" value="P:mitochondrial fission"/>
    <property type="evidence" value="ECO:0007669"/>
    <property type="project" value="TreeGrafter"/>
</dbReference>
<sequence length="685" mass="76363">MVAISLQSKAHRDLLDIIDKLRSQGLSRYVDLPEIIVTGDQSAGKRSVLEAISGITFPTEDNVCTPFATELILRRAPHVNVKVSITPDTDRSEQEKGQLKLFNPTVAPWDPKIGDVIEGAIDAMGLNGPKKVFRNDILRVEIHGPEQPHLTVVDLPGLFQAGNSTQSDEDAEVVTNMVLRYMKRPRSIILAVVSAKCDFALQKVTRLARELDPSGIRTLGLITKPDTLDEELDSEAAYVQLAQNKLGWHVLNEAEDATLKHRLSNVLKDQILRQLPSLLIDVSDGIKICKQRLGKLGTPRGSIREQRRYLLQTSQSFSRLMAAAVDGIYNDRFFGSAKTDEGYRRRLRAVVQNTLIDFENKMQENGRSRRIVDGNKDDTILLSNEVLRSDYIKEVKDLIRRSRGCELPGTFNPLIVGELFAGQCQPWNAIAMALKDDILRAVYETSKDVIYHVAVEETAEKILHLLDAGIEALGQGLDSVFEQVLQPYQSLHPITYNHHLAENVQKAQRVRRQREISSHIQAVSRADVFGTGETLRIDAAELSSLLAKQNEADMEIYGSTLAVDYMEAYYKLALKTFVDDISTLAIECCLIQKLPSVFGPVKVYDLSDDEVARLASEDDASVHERTRNAEKLAVLETALHELKGLDNFRDIAAGKFSLLIPGDCNLKSGLLRHLLLFSTEGPSSR</sequence>
<dbReference type="InterPro" id="IPR030381">
    <property type="entry name" value="G_DYNAMIN_dom"/>
</dbReference>
<protein>
    <submittedName>
        <fullName evidence="5">Interferon-induced GTP-binding protein Mx</fullName>
    </submittedName>
</protein>
<dbReference type="PROSITE" id="PS51718">
    <property type="entry name" value="G_DYNAMIN_2"/>
    <property type="match status" value="1"/>
</dbReference>
<dbReference type="GO" id="GO:0005525">
    <property type="term" value="F:GTP binding"/>
    <property type="evidence" value="ECO:0007669"/>
    <property type="project" value="InterPro"/>
</dbReference>
<dbReference type="InterPro" id="IPR001401">
    <property type="entry name" value="Dynamin_GTPase"/>
</dbReference>
<gene>
    <name evidence="5" type="ORF">TOPH_03215</name>
</gene>
<dbReference type="GO" id="GO:0008017">
    <property type="term" value="F:microtubule binding"/>
    <property type="evidence" value="ECO:0007669"/>
    <property type="project" value="TreeGrafter"/>
</dbReference>
<reference evidence="5 6" key="1">
    <citation type="journal article" date="2015" name="BMC Genomics">
        <title>The genome of the truffle-parasite Tolypocladium ophioglossoides and the evolution of antifungal peptaibiotics.</title>
        <authorList>
            <person name="Quandt C.A."/>
            <person name="Bushley K.E."/>
            <person name="Spatafora J.W."/>
        </authorList>
    </citation>
    <scope>NUCLEOTIDE SEQUENCE [LARGE SCALE GENOMIC DNA]</scope>
    <source>
        <strain evidence="5 6">CBS 100239</strain>
    </source>
</reference>
<dbReference type="InterPro" id="IPR000375">
    <property type="entry name" value="Dynamin_stalk"/>
</dbReference>
<dbReference type="SMART" id="SM00053">
    <property type="entry name" value="DYNc"/>
    <property type="match status" value="1"/>
</dbReference>
<feature type="domain" description="GED" evidence="3">
    <location>
        <begin position="559"/>
        <end position="650"/>
    </location>
</feature>
<dbReference type="PANTHER" id="PTHR11566">
    <property type="entry name" value="DYNAMIN"/>
    <property type="match status" value="1"/>
</dbReference>
<dbReference type="PANTHER" id="PTHR11566:SF21">
    <property type="entry name" value="DYNAMIN RELATED PROTEIN 1, ISOFORM A"/>
    <property type="match status" value="1"/>
</dbReference>
<dbReference type="SUPFAM" id="SSF52540">
    <property type="entry name" value="P-loop containing nucleoside triphosphate hydrolases"/>
    <property type="match status" value="1"/>
</dbReference>
<dbReference type="GO" id="GO:0005874">
    <property type="term" value="C:microtubule"/>
    <property type="evidence" value="ECO:0007669"/>
    <property type="project" value="TreeGrafter"/>
</dbReference>
<dbReference type="EMBL" id="LFRF01000006">
    <property type="protein sequence ID" value="KND92419.1"/>
    <property type="molecule type" value="Genomic_DNA"/>
</dbReference>
<dbReference type="Pfam" id="PF01031">
    <property type="entry name" value="Dynamin_M"/>
    <property type="match status" value="1"/>
</dbReference>
<keyword evidence="2" id="KW-0342">GTP-binding</keyword>
<dbReference type="InterPro" id="IPR020850">
    <property type="entry name" value="GED_dom"/>
</dbReference>
<dbReference type="InterPro" id="IPR045063">
    <property type="entry name" value="Dynamin_N"/>
</dbReference>
<evidence type="ECO:0000259" key="3">
    <source>
        <dbReference type="PROSITE" id="PS51388"/>
    </source>
</evidence>
<organism evidence="5 6">
    <name type="scientific">Tolypocladium ophioglossoides (strain CBS 100239)</name>
    <name type="common">Snaketongue truffleclub</name>
    <name type="synonym">Elaphocordyceps ophioglossoides</name>
    <dbReference type="NCBI Taxonomy" id="1163406"/>
    <lineage>
        <taxon>Eukaryota</taxon>
        <taxon>Fungi</taxon>
        <taxon>Dikarya</taxon>
        <taxon>Ascomycota</taxon>
        <taxon>Pezizomycotina</taxon>
        <taxon>Sordariomycetes</taxon>
        <taxon>Hypocreomycetidae</taxon>
        <taxon>Hypocreales</taxon>
        <taxon>Ophiocordycipitaceae</taxon>
        <taxon>Tolypocladium</taxon>
    </lineage>
</organism>
<keyword evidence="1" id="KW-0547">Nucleotide-binding</keyword>
<dbReference type="OrthoDB" id="415706at2759"/>
<evidence type="ECO:0000256" key="1">
    <source>
        <dbReference type="ARBA" id="ARBA00022741"/>
    </source>
</evidence>
<keyword evidence="6" id="KW-1185">Reference proteome</keyword>
<dbReference type="GO" id="GO:0048312">
    <property type="term" value="P:intracellular distribution of mitochondria"/>
    <property type="evidence" value="ECO:0007669"/>
    <property type="project" value="TreeGrafter"/>
</dbReference>
<dbReference type="InterPro" id="IPR027417">
    <property type="entry name" value="P-loop_NTPase"/>
</dbReference>
<dbReference type="STRING" id="1163406.A0A0L0NEG7"/>
<dbReference type="GO" id="GO:0016020">
    <property type="term" value="C:membrane"/>
    <property type="evidence" value="ECO:0007669"/>
    <property type="project" value="TreeGrafter"/>
</dbReference>
<feature type="domain" description="Dynamin-type G" evidence="4">
    <location>
        <begin position="29"/>
        <end position="316"/>
    </location>
</feature>
<dbReference type="GO" id="GO:0006897">
    <property type="term" value="P:endocytosis"/>
    <property type="evidence" value="ECO:0007669"/>
    <property type="project" value="TreeGrafter"/>
</dbReference>
<dbReference type="Proteomes" id="UP000036947">
    <property type="component" value="Unassembled WGS sequence"/>
</dbReference>
<dbReference type="Gene3D" id="3.40.50.300">
    <property type="entry name" value="P-loop containing nucleotide triphosphate hydrolases"/>
    <property type="match status" value="1"/>
</dbReference>
<name>A0A0L0NEG7_TOLOC</name>
<evidence type="ECO:0000256" key="2">
    <source>
        <dbReference type="ARBA" id="ARBA00023134"/>
    </source>
</evidence>
<dbReference type="GO" id="GO:0003924">
    <property type="term" value="F:GTPase activity"/>
    <property type="evidence" value="ECO:0007669"/>
    <property type="project" value="InterPro"/>
</dbReference>
<proteinExistence type="predicted"/>
<dbReference type="CDD" id="cd08771">
    <property type="entry name" value="DLP_1"/>
    <property type="match status" value="1"/>
</dbReference>
<evidence type="ECO:0000259" key="4">
    <source>
        <dbReference type="PROSITE" id="PS51718"/>
    </source>
</evidence>
<dbReference type="Pfam" id="PF00350">
    <property type="entry name" value="Dynamin_N"/>
    <property type="match status" value="1"/>
</dbReference>
<evidence type="ECO:0000313" key="5">
    <source>
        <dbReference type="EMBL" id="KND92419.1"/>
    </source>
</evidence>
<dbReference type="PRINTS" id="PR00195">
    <property type="entry name" value="DYNAMIN"/>
</dbReference>
<dbReference type="AlphaFoldDB" id="A0A0L0NEG7"/>
<dbReference type="GO" id="GO:0005739">
    <property type="term" value="C:mitochondrion"/>
    <property type="evidence" value="ECO:0007669"/>
    <property type="project" value="TreeGrafter"/>
</dbReference>
<comment type="caution">
    <text evidence="5">The sequence shown here is derived from an EMBL/GenBank/DDBJ whole genome shotgun (WGS) entry which is preliminary data.</text>
</comment>
<evidence type="ECO:0000313" key="6">
    <source>
        <dbReference type="Proteomes" id="UP000036947"/>
    </source>
</evidence>
<dbReference type="PROSITE" id="PS51388">
    <property type="entry name" value="GED"/>
    <property type="match status" value="1"/>
</dbReference>
<dbReference type="GO" id="GO:0016559">
    <property type="term" value="P:peroxisome fission"/>
    <property type="evidence" value="ECO:0007669"/>
    <property type="project" value="TreeGrafter"/>
</dbReference>
<accession>A0A0L0NEG7</accession>